<keyword evidence="2" id="KW-1185">Reference proteome</keyword>
<gene>
    <name evidence="1" type="ORF">AWC35_23120</name>
</gene>
<protein>
    <submittedName>
        <fullName evidence="1">Cupin</fullName>
    </submittedName>
</protein>
<dbReference type="Proteomes" id="UP000217182">
    <property type="component" value="Chromosome"/>
</dbReference>
<dbReference type="RefSeq" id="WP_095848581.1">
    <property type="nucleotide sequence ID" value="NZ_CP014136.1"/>
</dbReference>
<dbReference type="InterPro" id="IPR011051">
    <property type="entry name" value="RmlC_Cupin_sf"/>
</dbReference>
<name>A0A250B7B9_9GAMM</name>
<organism evidence="1 2">
    <name type="scientific">Gibbsiella quercinecans</name>
    <dbReference type="NCBI Taxonomy" id="929813"/>
    <lineage>
        <taxon>Bacteria</taxon>
        <taxon>Pseudomonadati</taxon>
        <taxon>Pseudomonadota</taxon>
        <taxon>Gammaproteobacteria</taxon>
        <taxon>Enterobacterales</taxon>
        <taxon>Yersiniaceae</taxon>
        <taxon>Gibbsiella</taxon>
    </lineage>
</organism>
<proteinExistence type="predicted"/>
<dbReference type="AlphaFoldDB" id="A0A250B7B9"/>
<dbReference type="OrthoDB" id="9811153at2"/>
<dbReference type="Gene3D" id="2.60.120.10">
    <property type="entry name" value="Jelly Rolls"/>
    <property type="match status" value="1"/>
</dbReference>
<dbReference type="KEGG" id="gqu:AWC35_23120"/>
<sequence>MLTFTAQTPLDDLGNGLKQCSGILSDGTAAKQLDYAAGAFGQLLKHPHPVQNRVVAGEFEFTVGNDVFIVIAGESVTIPANTPSGCFCLVSGRLWEISA</sequence>
<evidence type="ECO:0000313" key="1">
    <source>
        <dbReference type="EMBL" id="ATA21995.1"/>
    </source>
</evidence>
<accession>A0A250B7B9</accession>
<evidence type="ECO:0000313" key="2">
    <source>
        <dbReference type="Proteomes" id="UP000217182"/>
    </source>
</evidence>
<reference evidence="1 2" key="1">
    <citation type="submission" date="2016-01" db="EMBL/GenBank/DDBJ databases">
        <authorList>
            <person name="Oliw E.H."/>
        </authorList>
    </citation>
    <scope>NUCLEOTIDE SEQUENCE [LARGE SCALE GENOMIC DNA]</scope>
    <source>
        <strain evidence="1 2">FRB97</strain>
    </source>
</reference>
<dbReference type="SUPFAM" id="SSF51182">
    <property type="entry name" value="RmlC-like cupins"/>
    <property type="match status" value="1"/>
</dbReference>
<dbReference type="InterPro" id="IPR014710">
    <property type="entry name" value="RmlC-like_jellyroll"/>
</dbReference>
<dbReference type="EMBL" id="CP014136">
    <property type="protein sequence ID" value="ATA21995.1"/>
    <property type="molecule type" value="Genomic_DNA"/>
</dbReference>